<dbReference type="EMBL" id="ML145085">
    <property type="protein sequence ID" value="TBU64922.1"/>
    <property type="molecule type" value="Genomic_DNA"/>
</dbReference>
<gene>
    <name evidence="1" type="ORF">BD310DRAFT_913662</name>
</gene>
<keyword evidence="2" id="KW-1185">Reference proteome</keyword>
<reference evidence="1 2" key="1">
    <citation type="submission" date="2019-01" db="EMBL/GenBank/DDBJ databases">
        <title>Draft genome sequences of three monokaryotic isolates of the white-rot basidiomycete fungus Dichomitus squalens.</title>
        <authorList>
            <consortium name="DOE Joint Genome Institute"/>
            <person name="Lopez S.C."/>
            <person name="Andreopoulos B."/>
            <person name="Pangilinan J."/>
            <person name="Lipzen A."/>
            <person name="Riley R."/>
            <person name="Ahrendt S."/>
            <person name="Ng V."/>
            <person name="Barry K."/>
            <person name="Daum C."/>
            <person name="Grigoriev I.V."/>
            <person name="Hilden K.S."/>
            <person name="Makela M.R."/>
            <person name="de Vries R.P."/>
        </authorList>
    </citation>
    <scope>NUCLEOTIDE SEQUENCE [LARGE SCALE GENOMIC DNA]</scope>
    <source>
        <strain evidence="1 2">CBS 464.89</strain>
    </source>
</reference>
<accession>A0A4Q9QB74</accession>
<proteinExistence type="predicted"/>
<name>A0A4Q9QB74_9APHY</name>
<organism evidence="1 2">
    <name type="scientific">Dichomitus squalens</name>
    <dbReference type="NCBI Taxonomy" id="114155"/>
    <lineage>
        <taxon>Eukaryota</taxon>
        <taxon>Fungi</taxon>
        <taxon>Dikarya</taxon>
        <taxon>Basidiomycota</taxon>
        <taxon>Agaricomycotina</taxon>
        <taxon>Agaricomycetes</taxon>
        <taxon>Polyporales</taxon>
        <taxon>Polyporaceae</taxon>
        <taxon>Dichomitus</taxon>
    </lineage>
</organism>
<protein>
    <submittedName>
        <fullName evidence="1">Uncharacterized protein</fullName>
    </submittedName>
</protein>
<sequence>MRGERCICAANGRRGSWPSAFLIEDVYCRRVCPFPCSQPCSTCLPLPRVPQCLRSQNPQPACLRVSPQDPHCPVLVSLLISVFFWL</sequence>
<dbReference type="Proteomes" id="UP000292082">
    <property type="component" value="Unassembled WGS sequence"/>
</dbReference>
<feature type="non-terminal residue" evidence="1">
    <location>
        <position position="86"/>
    </location>
</feature>
<evidence type="ECO:0000313" key="1">
    <source>
        <dbReference type="EMBL" id="TBU64922.1"/>
    </source>
</evidence>
<evidence type="ECO:0000313" key="2">
    <source>
        <dbReference type="Proteomes" id="UP000292082"/>
    </source>
</evidence>
<dbReference type="AlphaFoldDB" id="A0A4Q9QB74"/>